<sequence>MSGTKDELKEQLNVLTARRDRMQKNLYEVEKEIAEITNKLAKLK</sequence>
<gene>
    <name evidence="2" type="ORF">SAMD00020551_4898</name>
</gene>
<accession>A0A0A8X9Q1</accession>
<dbReference type="EMBL" id="BASE01000136">
    <property type="protein sequence ID" value="GAM16668.1"/>
    <property type="molecule type" value="Genomic_DNA"/>
</dbReference>
<dbReference type="RefSeq" id="WP_269745805.1">
    <property type="nucleotide sequence ID" value="NZ_BASE01000136.1"/>
</dbReference>
<protein>
    <submittedName>
        <fullName evidence="2">Uncharacterized protein</fullName>
    </submittedName>
</protein>
<dbReference type="AlphaFoldDB" id="A0A0A8X9Q1"/>
<evidence type="ECO:0000256" key="1">
    <source>
        <dbReference type="SAM" id="Coils"/>
    </source>
</evidence>
<organism evidence="2 3">
    <name type="scientific">Mesobacillus selenatarsenatis (strain DSM 18680 / JCM 14380 / FERM P-15431 / SF-1)</name>
    <dbReference type="NCBI Taxonomy" id="1321606"/>
    <lineage>
        <taxon>Bacteria</taxon>
        <taxon>Bacillati</taxon>
        <taxon>Bacillota</taxon>
        <taxon>Bacilli</taxon>
        <taxon>Bacillales</taxon>
        <taxon>Bacillaceae</taxon>
        <taxon>Mesobacillus</taxon>
    </lineage>
</organism>
<keyword evidence="3" id="KW-1185">Reference proteome</keyword>
<evidence type="ECO:0000313" key="2">
    <source>
        <dbReference type="EMBL" id="GAM16668.1"/>
    </source>
</evidence>
<dbReference type="Proteomes" id="UP000031014">
    <property type="component" value="Unassembled WGS sequence"/>
</dbReference>
<keyword evidence="1" id="KW-0175">Coiled coil</keyword>
<name>A0A0A8X9Q1_MESS1</name>
<proteinExistence type="predicted"/>
<comment type="caution">
    <text evidence="2">The sequence shown here is derived from an EMBL/GenBank/DDBJ whole genome shotgun (WGS) entry which is preliminary data.</text>
</comment>
<dbReference type="STRING" id="1321606.SAMD00020551_4898"/>
<feature type="coiled-coil region" evidence="1">
    <location>
        <begin position="5"/>
        <end position="39"/>
    </location>
</feature>
<evidence type="ECO:0000313" key="3">
    <source>
        <dbReference type="Proteomes" id="UP000031014"/>
    </source>
</evidence>
<reference evidence="2 3" key="1">
    <citation type="submission" date="2013-06" db="EMBL/GenBank/DDBJ databases">
        <title>Whole genome shotgun sequence of Bacillus selenatarsenatis SF-1.</title>
        <authorList>
            <person name="Kuroda M."/>
            <person name="Sei K."/>
            <person name="Yamashita M."/>
            <person name="Ike M."/>
        </authorList>
    </citation>
    <scope>NUCLEOTIDE SEQUENCE [LARGE SCALE GENOMIC DNA]</scope>
    <source>
        <strain evidence="2 3">SF-1</strain>
    </source>
</reference>